<feature type="transmembrane region" description="Helical" evidence="10">
    <location>
        <begin position="319"/>
        <end position="342"/>
    </location>
</feature>
<dbReference type="RefSeq" id="WP_072724255.1">
    <property type="nucleotide sequence ID" value="NZ_FQXH01000008.1"/>
</dbReference>
<evidence type="ECO:0000256" key="5">
    <source>
        <dbReference type="ARBA" id="ARBA00022475"/>
    </source>
</evidence>
<feature type="transmembrane region" description="Helical" evidence="10">
    <location>
        <begin position="49"/>
        <end position="73"/>
    </location>
</feature>
<comment type="similarity">
    <text evidence="2">Belongs to the multi antimicrobial extrusion (MATE) (TC 2.A.66.1) family. MepA subfamily.</text>
</comment>
<evidence type="ECO:0000256" key="1">
    <source>
        <dbReference type="ARBA" id="ARBA00004651"/>
    </source>
</evidence>
<dbReference type="GO" id="GO:0046677">
    <property type="term" value="P:response to antibiotic"/>
    <property type="evidence" value="ECO:0007669"/>
    <property type="project" value="UniProtKB-KW"/>
</dbReference>
<feature type="transmembrane region" description="Helical" evidence="10">
    <location>
        <begin position="239"/>
        <end position="259"/>
    </location>
</feature>
<dbReference type="GO" id="GO:0015297">
    <property type="term" value="F:antiporter activity"/>
    <property type="evidence" value="ECO:0007669"/>
    <property type="project" value="InterPro"/>
</dbReference>
<dbReference type="InterPro" id="IPR048279">
    <property type="entry name" value="MdtK-like"/>
</dbReference>
<feature type="transmembrane region" description="Helical" evidence="10">
    <location>
        <begin position="195"/>
        <end position="216"/>
    </location>
</feature>
<protein>
    <recommendedName>
        <fullName evidence="3">Multidrug export protein MepA</fullName>
    </recommendedName>
</protein>
<keyword evidence="8 10" id="KW-0472">Membrane</keyword>
<evidence type="ECO:0000313" key="12">
    <source>
        <dbReference type="Proteomes" id="UP000242520"/>
    </source>
</evidence>
<keyword evidence="5" id="KW-1003">Cell membrane</keyword>
<evidence type="ECO:0000256" key="7">
    <source>
        <dbReference type="ARBA" id="ARBA00022989"/>
    </source>
</evidence>
<dbReference type="GO" id="GO:0042910">
    <property type="term" value="F:xenobiotic transmembrane transporter activity"/>
    <property type="evidence" value="ECO:0007669"/>
    <property type="project" value="InterPro"/>
</dbReference>
<gene>
    <name evidence="11" type="ORF">SAMN02744040_01000</name>
</gene>
<dbReference type="PANTHER" id="PTHR43823:SF3">
    <property type="entry name" value="MULTIDRUG EXPORT PROTEIN MEPA"/>
    <property type="match status" value="1"/>
</dbReference>
<comment type="subcellular location">
    <subcellularLocation>
        <location evidence="1">Cell membrane</location>
        <topology evidence="1">Multi-pass membrane protein</topology>
    </subcellularLocation>
</comment>
<feature type="transmembrane region" description="Helical" evidence="10">
    <location>
        <begin position="362"/>
        <end position="383"/>
    </location>
</feature>
<evidence type="ECO:0000313" key="11">
    <source>
        <dbReference type="EMBL" id="SHH14424.1"/>
    </source>
</evidence>
<dbReference type="InterPro" id="IPR045070">
    <property type="entry name" value="MATE_MepA-like"/>
</dbReference>
<keyword evidence="6 10" id="KW-0812">Transmembrane</keyword>
<accession>A0A1M5QJX6</accession>
<evidence type="ECO:0000256" key="10">
    <source>
        <dbReference type="SAM" id="Phobius"/>
    </source>
</evidence>
<evidence type="ECO:0000256" key="6">
    <source>
        <dbReference type="ARBA" id="ARBA00022692"/>
    </source>
</evidence>
<evidence type="ECO:0000256" key="8">
    <source>
        <dbReference type="ARBA" id="ARBA00023136"/>
    </source>
</evidence>
<dbReference type="PIRSF" id="PIRSF006603">
    <property type="entry name" value="DinF"/>
    <property type="match status" value="1"/>
</dbReference>
<feature type="transmembrane region" description="Helical" evidence="10">
    <location>
        <begin position="94"/>
        <end position="117"/>
    </location>
</feature>
<keyword evidence="4" id="KW-0813">Transport</keyword>
<feature type="transmembrane region" description="Helical" evidence="10">
    <location>
        <begin position="271"/>
        <end position="298"/>
    </location>
</feature>
<feature type="transmembrane region" description="Helical" evidence="10">
    <location>
        <begin position="137"/>
        <end position="154"/>
    </location>
</feature>
<dbReference type="NCBIfam" id="TIGR00797">
    <property type="entry name" value="matE"/>
    <property type="match status" value="1"/>
</dbReference>
<dbReference type="AlphaFoldDB" id="A0A1M5QJX6"/>
<dbReference type="STRING" id="1123350.SAMN02744040_01000"/>
<keyword evidence="12" id="KW-1185">Reference proteome</keyword>
<sequence>MDEKREMMGNEPINKLLIKFSVPAIIGMIVNALYNIVDGIFIGQGVGPLALGGLTIAMPIMLVMMAIAFMVGTGAASAISRKIGEKNIEGAQKVLGEAIFLNLIINSIVTIIIFIFMDKLLILFGATELTINYARDYMSVIAYGIVLNSFAMSTNNYVRAEGNAKVAMITMIVGAVINIILDAVFIFALDMGIKGAALATVIAQIFSAIWLLLYYIKGDSILKIKISNFKLTKENVKEIIMIGMAAFFRQIAGSVLMVIVNRSLIKYGSDYHVVVLGIINRFFMFMFMPLFGIAQGFQPIAGFNYGAKKFDRVQECFKYASLYASIQSVVAFLVMFLFPKFVISIFTNDVNTINIGVNALEMMIWGLPFIGFQIIGSTLFQAIGKGVESLILTMSRQIILLIPLVLILPLFIGVKGIYYSYPISDILSTVITFILVVKENKIFKLDEIQGEF</sequence>
<dbReference type="GO" id="GO:0005886">
    <property type="term" value="C:plasma membrane"/>
    <property type="evidence" value="ECO:0007669"/>
    <property type="project" value="UniProtKB-SubCell"/>
</dbReference>
<proteinExistence type="inferred from homology"/>
<dbReference type="EMBL" id="FQXH01000008">
    <property type="protein sequence ID" value="SHH14424.1"/>
    <property type="molecule type" value="Genomic_DNA"/>
</dbReference>
<feature type="transmembrane region" description="Helical" evidence="10">
    <location>
        <begin position="16"/>
        <end position="37"/>
    </location>
</feature>
<dbReference type="PANTHER" id="PTHR43823">
    <property type="entry name" value="SPORULATION PROTEIN YKVU"/>
    <property type="match status" value="1"/>
</dbReference>
<dbReference type="Proteomes" id="UP000242520">
    <property type="component" value="Unassembled WGS sequence"/>
</dbReference>
<evidence type="ECO:0000256" key="3">
    <source>
        <dbReference type="ARBA" id="ARBA00022106"/>
    </source>
</evidence>
<dbReference type="InterPro" id="IPR002528">
    <property type="entry name" value="MATE_fam"/>
</dbReference>
<dbReference type="OrthoDB" id="9811110at2"/>
<evidence type="ECO:0000256" key="2">
    <source>
        <dbReference type="ARBA" id="ARBA00008417"/>
    </source>
</evidence>
<reference evidence="12" key="1">
    <citation type="submission" date="2016-11" db="EMBL/GenBank/DDBJ databases">
        <authorList>
            <person name="Varghese N."/>
            <person name="Submissions S."/>
        </authorList>
    </citation>
    <scope>NUCLEOTIDE SEQUENCE [LARGE SCALE GENOMIC DNA]</scope>
    <source>
        <strain evidence="12">DSM 15285</strain>
    </source>
</reference>
<dbReference type="CDD" id="cd13143">
    <property type="entry name" value="MATE_MepA_like"/>
    <property type="match status" value="1"/>
</dbReference>
<dbReference type="Pfam" id="PF01554">
    <property type="entry name" value="MatE"/>
    <property type="match status" value="2"/>
</dbReference>
<evidence type="ECO:0000256" key="9">
    <source>
        <dbReference type="ARBA" id="ARBA00023251"/>
    </source>
</evidence>
<organism evidence="11 12">
    <name type="scientific">Tepidibacter thalassicus DSM 15285</name>
    <dbReference type="NCBI Taxonomy" id="1123350"/>
    <lineage>
        <taxon>Bacteria</taxon>
        <taxon>Bacillati</taxon>
        <taxon>Bacillota</taxon>
        <taxon>Clostridia</taxon>
        <taxon>Peptostreptococcales</taxon>
        <taxon>Peptostreptococcaceae</taxon>
        <taxon>Tepidibacter</taxon>
    </lineage>
</organism>
<feature type="transmembrane region" description="Helical" evidence="10">
    <location>
        <begin position="166"/>
        <end position="189"/>
    </location>
</feature>
<feature type="transmembrane region" description="Helical" evidence="10">
    <location>
        <begin position="390"/>
        <end position="412"/>
    </location>
</feature>
<dbReference type="InterPro" id="IPR051327">
    <property type="entry name" value="MATE_MepA_subfamily"/>
</dbReference>
<keyword evidence="7 10" id="KW-1133">Transmembrane helix</keyword>
<keyword evidence="9" id="KW-0046">Antibiotic resistance</keyword>
<name>A0A1M5QJX6_9FIRM</name>
<evidence type="ECO:0000256" key="4">
    <source>
        <dbReference type="ARBA" id="ARBA00022448"/>
    </source>
</evidence>